<comment type="caution">
    <text evidence="9">The sequence shown here is derived from an EMBL/GenBank/DDBJ whole genome shotgun (WGS) entry which is preliminary data.</text>
</comment>
<dbReference type="PANTHER" id="PTHR43386:SF1">
    <property type="entry name" value="D,D-DIPEPTIDE TRANSPORT SYSTEM PERMEASE PROTEIN DDPC-RELATED"/>
    <property type="match status" value="1"/>
</dbReference>
<dbReference type="Proteomes" id="UP000253934">
    <property type="component" value="Unassembled WGS sequence"/>
</dbReference>
<evidence type="ECO:0000313" key="10">
    <source>
        <dbReference type="Proteomes" id="UP000253934"/>
    </source>
</evidence>
<evidence type="ECO:0000256" key="7">
    <source>
        <dbReference type="RuleBase" id="RU363032"/>
    </source>
</evidence>
<feature type="transmembrane region" description="Helical" evidence="7">
    <location>
        <begin position="199"/>
        <end position="222"/>
    </location>
</feature>
<gene>
    <name evidence="9" type="ORF">DCC88_05535</name>
</gene>
<feature type="domain" description="ABC transmembrane type-1" evidence="8">
    <location>
        <begin position="78"/>
        <end position="267"/>
    </location>
</feature>
<dbReference type="Gene3D" id="1.10.3720.10">
    <property type="entry name" value="MetI-like"/>
    <property type="match status" value="1"/>
</dbReference>
<dbReference type="PROSITE" id="PS50928">
    <property type="entry name" value="ABC_TM1"/>
    <property type="match status" value="1"/>
</dbReference>
<evidence type="ECO:0000313" key="9">
    <source>
        <dbReference type="EMBL" id="RDB36345.1"/>
    </source>
</evidence>
<accession>A0A369KUG3</accession>
<keyword evidence="10" id="KW-1185">Reference proteome</keyword>
<evidence type="ECO:0000259" key="8">
    <source>
        <dbReference type="PROSITE" id="PS50928"/>
    </source>
</evidence>
<evidence type="ECO:0000256" key="6">
    <source>
        <dbReference type="ARBA" id="ARBA00023136"/>
    </source>
</evidence>
<keyword evidence="5 7" id="KW-1133">Transmembrane helix</keyword>
<organism evidence="9 10">
    <name type="scientific">Spirobacillus cienkowskii</name>
    <dbReference type="NCBI Taxonomy" id="495820"/>
    <lineage>
        <taxon>Bacteria</taxon>
        <taxon>Pseudomonadati</taxon>
        <taxon>Bdellovibrionota</taxon>
        <taxon>Oligoflexia</taxon>
        <taxon>Silvanigrellales</taxon>
        <taxon>Spirobacillus</taxon>
    </lineage>
</organism>
<comment type="subcellular location">
    <subcellularLocation>
        <location evidence="1 7">Cell membrane</location>
        <topology evidence="1 7">Multi-pass membrane protein</topology>
    </subcellularLocation>
</comment>
<dbReference type="PANTHER" id="PTHR43386">
    <property type="entry name" value="OLIGOPEPTIDE TRANSPORT SYSTEM PERMEASE PROTEIN APPC"/>
    <property type="match status" value="1"/>
</dbReference>
<evidence type="ECO:0000256" key="4">
    <source>
        <dbReference type="ARBA" id="ARBA00022692"/>
    </source>
</evidence>
<dbReference type="InterPro" id="IPR035906">
    <property type="entry name" value="MetI-like_sf"/>
</dbReference>
<dbReference type="Pfam" id="PF00528">
    <property type="entry name" value="BPD_transp_1"/>
    <property type="match status" value="1"/>
</dbReference>
<dbReference type="GO" id="GO:0005886">
    <property type="term" value="C:plasma membrane"/>
    <property type="evidence" value="ECO:0007669"/>
    <property type="project" value="UniProtKB-SubCell"/>
</dbReference>
<dbReference type="SUPFAM" id="SSF161098">
    <property type="entry name" value="MetI-like"/>
    <property type="match status" value="1"/>
</dbReference>
<dbReference type="EMBL" id="QOVW01000062">
    <property type="protein sequence ID" value="RDB36345.1"/>
    <property type="molecule type" value="Genomic_DNA"/>
</dbReference>
<feature type="transmembrane region" description="Helical" evidence="7">
    <location>
        <begin position="82"/>
        <end position="105"/>
    </location>
</feature>
<name>A0A369KUG3_9BACT</name>
<dbReference type="AlphaFoldDB" id="A0A369KUG3"/>
<keyword evidence="6 7" id="KW-0472">Membrane</keyword>
<dbReference type="GO" id="GO:0055085">
    <property type="term" value="P:transmembrane transport"/>
    <property type="evidence" value="ECO:0007669"/>
    <property type="project" value="InterPro"/>
</dbReference>
<proteinExistence type="inferred from homology"/>
<evidence type="ECO:0000256" key="3">
    <source>
        <dbReference type="ARBA" id="ARBA00022475"/>
    </source>
</evidence>
<feature type="transmembrane region" description="Helical" evidence="7">
    <location>
        <begin position="248"/>
        <end position="267"/>
    </location>
</feature>
<evidence type="ECO:0000256" key="1">
    <source>
        <dbReference type="ARBA" id="ARBA00004651"/>
    </source>
</evidence>
<dbReference type="InterPro" id="IPR050366">
    <property type="entry name" value="BP-dependent_transpt_permease"/>
</dbReference>
<protein>
    <submittedName>
        <fullName evidence="9">ABC transporter permease</fullName>
    </submittedName>
</protein>
<comment type="similarity">
    <text evidence="7">Belongs to the binding-protein-dependent transport system permease family.</text>
</comment>
<feature type="transmembrane region" description="Helical" evidence="7">
    <location>
        <begin position="117"/>
        <end position="136"/>
    </location>
</feature>
<reference evidence="9" key="1">
    <citation type="submission" date="2018-04" db="EMBL/GenBank/DDBJ databases">
        <title>Draft genome sequence of the Candidatus Spirobacillus cienkowskii, a pathogen of freshwater Daphnia species, reconstructed from hemolymph metagenomic reads.</title>
        <authorList>
            <person name="Bresciani L."/>
            <person name="Lemos L.N."/>
            <person name="Wale N."/>
            <person name="Lin J.Y."/>
            <person name="Fernandes G.R."/>
            <person name="Duffy M.A."/>
            <person name="Rodrigues J.M."/>
        </authorList>
    </citation>
    <scope>NUCLEOTIDE SEQUENCE [LARGE SCALE GENOMIC DNA]</scope>
    <source>
        <strain evidence="9">Binning01</strain>
    </source>
</reference>
<evidence type="ECO:0000256" key="5">
    <source>
        <dbReference type="ARBA" id="ARBA00022989"/>
    </source>
</evidence>
<feature type="transmembrane region" description="Helical" evidence="7">
    <location>
        <begin position="142"/>
        <end position="160"/>
    </location>
</feature>
<sequence>MTTLFKRFFKIVRQDKTTIVSGLILIFWFFIAIFPLVFDSLAIIPIHLQERLQDPSTQYWFGVDGNGQSVGLLIMNGASTSLIVSLFTVSMSLIVGIPMGAIAGFFGGKIDALISRIIDILLAFPPMVLPIAIMAFFGGGLLNVVIALSITGWVSYARVVRGQFLSFKEREFVVAAKSLGANNSRLMFKHIFPNTISPLAVQATFSLAGVIIAEAGLSFLGLGVSQNHVSWGGLLNSARDYLTTNPSLAFFPALALFTVVASLNFVGESLRLMFDPKSIGAGRT</sequence>
<dbReference type="CDD" id="cd06261">
    <property type="entry name" value="TM_PBP2"/>
    <property type="match status" value="1"/>
</dbReference>
<keyword evidence="2 7" id="KW-0813">Transport</keyword>
<evidence type="ECO:0000256" key="2">
    <source>
        <dbReference type="ARBA" id="ARBA00022448"/>
    </source>
</evidence>
<dbReference type="InterPro" id="IPR000515">
    <property type="entry name" value="MetI-like"/>
</dbReference>
<feature type="transmembrane region" description="Helical" evidence="7">
    <location>
        <begin position="20"/>
        <end position="46"/>
    </location>
</feature>
<keyword evidence="4 7" id="KW-0812">Transmembrane</keyword>
<keyword evidence="3" id="KW-1003">Cell membrane</keyword>